<protein>
    <recommendedName>
        <fullName evidence="1">Putative restriction endonuclease domain-containing protein</fullName>
    </recommendedName>
</protein>
<dbReference type="PANTHER" id="PTHR36558">
    <property type="entry name" value="GLR1098 PROTEIN"/>
    <property type="match status" value="1"/>
</dbReference>
<dbReference type="PANTHER" id="PTHR36558:SF1">
    <property type="entry name" value="RESTRICTION ENDONUCLEASE DOMAIN-CONTAINING PROTEIN-RELATED"/>
    <property type="match status" value="1"/>
</dbReference>
<dbReference type="Proteomes" id="UP000249794">
    <property type="component" value="Unassembled WGS sequence"/>
</dbReference>
<evidence type="ECO:0000313" key="3">
    <source>
        <dbReference type="Proteomes" id="UP000249794"/>
    </source>
</evidence>
<dbReference type="CDD" id="cd06260">
    <property type="entry name" value="DUF820-like"/>
    <property type="match status" value="1"/>
</dbReference>
<organism evidence="2 3">
    <name type="scientific">Phormidesmis priestleyi</name>
    <dbReference type="NCBI Taxonomy" id="268141"/>
    <lineage>
        <taxon>Bacteria</taxon>
        <taxon>Bacillati</taxon>
        <taxon>Cyanobacteriota</taxon>
        <taxon>Cyanophyceae</taxon>
        <taxon>Leptolyngbyales</taxon>
        <taxon>Leptolyngbyaceae</taxon>
        <taxon>Phormidesmis</taxon>
    </lineage>
</organism>
<dbReference type="InterPro" id="IPR012296">
    <property type="entry name" value="Nuclease_put_TT1808"/>
</dbReference>
<sequence>MVAAFDAQPMPAEEYMKWEPCQEVRYEYCNGQVIAMAGGTKNHDKLAFNLRFALRDRVEAAGCDMTGSDVKVFVEKGLSYRYPDLVVSCDERDRANDTFYEFPKLIVEVLSPGTEAVDRIDKFQEYIQIPTLQEYLLISSEDVKVECYRRGEGRMWLYSQYYAEELIVLESVGIELSVELIYRNIQM</sequence>
<name>A0A2W4Y578_9CYAN</name>
<reference evidence="2 3" key="2">
    <citation type="submission" date="2018-06" db="EMBL/GenBank/DDBJ databases">
        <title>Metagenomic assembly of (sub)arctic Cyanobacteria and their associated microbiome from non-axenic cultures.</title>
        <authorList>
            <person name="Baurain D."/>
        </authorList>
    </citation>
    <scope>NUCLEOTIDE SEQUENCE [LARGE SCALE GENOMIC DNA]</scope>
    <source>
        <strain evidence="2">ULC027bin1</strain>
    </source>
</reference>
<evidence type="ECO:0000259" key="1">
    <source>
        <dbReference type="Pfam" id="PF05685"/>
    </source>
</evidence>
<gene>
    <name evidence="2" type="ORF">DCF15_22820</name>
</gene>
<proteinExistence type="predicted"/>
<reference evidence="3" key="1">
    <citation type="submission" date="2018-04" db="EMBL/GenBank/DDBJ databases">
        <authorList>
            <person name="Cornet L."/>
        </authorList>
    </citation>
    <scope>NUCLEOTIDE SEQUENCE [LARGE SCALE GENOMIC DNA]</scope>
</reference>
<dbReference type="AlphaFoldDB" id="A0A2W4Y578"/>
<dbReference type="EMBL" id="QBMP01000421">
    <property type="protein sequence ID" value="PZO42581.1"/>
    <property type="molecule type" value="Genomic_DNA"/>
</dbReference>
<dbReference type="InterPro" id="IPR008538">
    <property type="entry name" value="Uma2"/>
</dbReference>
<comment type="caution">
    <text evidence="2">The sequence shown here is derived from an EMBL/GenBank/DDBJ whole genome shotgun (WGS) entry which is preliminary data.</text>
</comment>
<feature type="domain" description="Putative restriction endonuclease" evidence="1">
    <location>
        <begin position="13"/>
        <end position="178"/>
    </location>
</feature>
<dbReference type="Gene3D" id="3.90.1570.10">
    <property type="entry name" value="tt1808, chain A"/>
    <property type="match status" value="1"/>
</dbReference>
<dbReference type="SUPFAM" id="SSF52980">
    <property type="entry name" value="Restriction endonuclease-like"/>
    <property type="match status" value="1"/>
</dbReference>
<evidence type="ECO:0000313" key="2">
    <source>
        <dbReference type="EMBL" id="PZO42581.1"/>
    </source>
</evidence>
<dbReference type="InterPro" id="IPR011335">
    <property type="entry name" value="Restrct_endonuc-II-like"/>
</dbReference>
<dbReference type="Pfam" id="PF05685">
    <property type="entry name" value="Uma2"/>
    <property type="match status" value="1"/>
</dbReference>
<accession>A0A2W4Y578</accession>